<dbReference type="GO" id="GO:0005262">
    <property type="term" value="F:calcium channel activity"/>
    <property type="evidence" value="ECO:0007669"/>
    <property type="project" value="TreeGrafter"/>
</dbReference>
<dbReference type="GO" id="GO:0006874">
    <property type="term" value="P:intracellular calcium ion homeostasis"/>
    <property type="evidence" value="ECO:0007669"/>
    <property type="project" value="TreeGrafter"/>
</dbReference>
<dbReference type="Pfam" id="PF01699">
    <property type="entry name" value="Na_Ca_ex"/>
    <property type="match status" value="2"/>
</dbReference>
<dbReference type="PANTHER" id="PTHR10846:SF8">
    <property type="entry name" value="INNER MEMBRANE PROTEIN YRBG"/>
    <property type="match status" value="1"/>
</dbReference>
<feature type="domain" description="Sodium/calcium exchanger membrane region" evidence="6">
    <location>
        <begin position="168"/>
        <end position="306"/>
    </location>
</feature>
<dbReference type="Gene3D" id="1.20.1420.30">
    <property type="entry name" value="NCX, central ion-binding region"/>
    <property type="match status" value="1"/>
</dbReference>
<evidence type="ECO:0000256" key="1">
    <source>
        <dbReference type="ARBA" id="ARBA00004141"/>
    </source>
</evidence>
<evidence type="ECO:0000256" key="3">
    <source>
        <dbReference type="ARBA" id="ARBA00022989"/>
    </source>
</evidence>
<dbReference type="PANTHER" id="PTHR10846">
    <property type="entry name" value="SODIUM/POTASSIUM/CALCIUM EXCHANGER"/>
    <property type="match status" value="1"/>
</dbReference>
<feature type="transmembrane region" description="Helical" evidence="5">
    <location>
        <begin position="233"/>
        <end position="254"/>
    </location>
</feature>
<dbReference type="KEGG" id="tprf:A3L09_08405"/>
<feature type="domain" description="Sodium/calcium exchanger membrane region" evidence="6">
    <location>
        <begin position="9"/>
        <end position="145"/>
    </location>
</feature>
<dbReference type="InterPro" id="IPR044880">
    <property type="entry name" value="NCX_ion-bd_dom_sf"/>
</dbReference>
<evidence type="ECO:0000256" key="5">
    <source>
        <dbReference type="SAM" id="Phobius"/>
    </source>
</evidence>
<dbReference type="EMBL" id="CP014862">
    <property type="protein sequence ID" value="ASJ03272.1"/>
    <property type="molecule type" value="Genomic_DNA"/>
</dbReference>
<evidence type="ECO:0000256" key="2">
    <source>
        <dbReference type="ARBA" id="ARBA00022692"/>
    </source>
</evidence>
<comment type="subcellular location">
    <subcellularLocation>
        <location evidence="1">Membrane</location>
        <topology evidence="1">Multi-pass membrane protein</topology>
    </subcellularLocation>
</comment>
<protein>
    <submittedName>
        <fullName evidence="7">Sodium:calcium antiporter</fullName>
    </submittedName>
</protein>
<keyword evidence="3 5" id="KW-1133">Transmembrane helix</keyword>
<feature type="transmembrane region" description="Helical" evidence="5">
    <location>
        <begin position="166"/>
        <end position="186"/>
    </location>
</feature>
<accession>A0A2Z2MEW1</accession>
<evidence type="ECO:0000313" key="7">
    <source>
        <dbReference type="EMBL" id="ASJ03272.1"/>
    </source>
</evidence>
<name>A0A2Z2MEW1_THEPR</name>
<dbReference type="Proteomes" id="UP000250179">
    <property type="component" value="Chromosome"/>
</dbReference>
<keyword evidence="8" id="KW-1185">Reference proteome</keyword>
<feature type="transmembrane region" description="Helical" evidence="5">
    <location>
        <begin position="290"/>
        <end position="309"/>
    </location>
</feature>
<dbReference type="GO" id="GO:0005886">
    <property type="term" value="C:plasma membrane"/>
    <property type="evidence" value="ECO:0007669"/>
    <property type="project" value="TreeGrafter"/>
</dbReference>
<evidence type="ECO:0000256" key="4">
    <source>
        <dbReference type="ARBA" id="ARBA00023136"/>
    </source>
</evidence>
<keyword evidence="4 5" id="KW-0472">Membrane</keyword>
<dbReference type="InterPro" id="IPR004481">
    <property type="entry name" value="K/Na/Ca-exchanger"/>
</dbReference>
<evidence type="ECO:0000313" key="8">
    <source>
        <dbReference type="Proteomes" id="UP000250179"/>
    </source>
</evidence>
<gene>
    <name evidence="7" type="ORF">A3L09_08405</name>
</gene>
<dbReference type="OrthoDB" id="142185at2157"/>
<dbReference type="InterPro" id="IPR004837">
    <property type="entry name" value="NaCa_Exmemb"/>
</dbReference>
<proteinExistence type="predicted"/>
<organism evidence="7 8">
    <name type="scientific">Thermococcus profundus</name>
    <dbReference type="NCBI Taxonomy" id="49899"/>
    <lineage>
        <taxon>Archaea</taxon>
        <taxon>Methanobacteriati</taxon>
        <taxon>Methanobacteriota</taxon>
        <taxon>Thermococci</taxon>
        <taxon>Thermococcales</taxon>
        <taxon>Thermococcaceae</taxon>
        <taxon>Thermococcus</taxon>
    </lineage>
</organism>
<feature type="transmembrane region" description="Helical" evidence="5">
    <location>
        <begin position="127"/>
        <end position="145"/>
    </location>
</feature>
<feature type="transmembrane region" description="Helical" evidence="5">
    <location>
        <begin position="69"/>
        <end position="90"/>
    </location>
</feature>
<dbReference type="GeneID" id="33320432"/>
<dbReference type="GO" id="GO:0008273">
    <property type="term" value="F:calcium, potassium:sodium antiporter activity"/>
    <property type="evidence" value="ECO:0007669"/>
    <property type="project" value="TreeGrafter"/>
</dbReference>
<dbReference type="AlphaFoldDB" id="A0A2Z2MEW1"/>
<feature type="transmembrane region" description="Helical" evidence="5">
    <location>
        <begin position="6"/>
        <end position="25"/>
    </location>
</feature>
<evidence type="ECO:0000259" key="6">
    <source>
        <dbReference type="Pfam" id="PF01699"/>
    </source>
</evidence>
<dbReference type="RefSeq" id="WP_088858530.1">
    <property type="nucleotide sequence ID" value="NZ_CP014862.1"/>
</dbReference>
<dbReference type="NCBIfam" id="TIGR00367">
    <property type="entry name" value="calcium/sodium antiporter"/>
    <property type="match status" value="1"/>
</dbReference>
<feature type="transmembrane region" description="Helical" evidence="5">
    <location>
        <begin position="260"/>
        <end position="278"/>
    </location>
</feature>
<keyword evidence="2 5" id="KW-0812">Transmembrane</keyword>
<sequence length="311" mass="32653">MGILVWSLSIVLGIILLVIFGDRLSDKIVEVAEKAGVSPLIISLVVISLATTLPEITTSTMASLTKAEGIALGNALGSIFANIALILGLASLIKPLKAGSAAYENSLVMLGSLGFLMLLSVDGTLSRLDGALLLTAYALYLRWLYRKHFVRGVGGEEKRHVRATPLDYALLLIFGGLMVIGARLVVYGGRNIAEALGVAEYVIGATIVAIGTSLPEMTNAIYGALRERGSISVGNIIGANIMNALVVLGLASLIRPIPTGASTLTIILVLMAMLPMIGELKRSGSLGRKIGAYFLALYALYLVLLFSGAEL</sequence>
<reference evidence="7 8" key="1">
    <citation type="submission" date="2016-03" db="EMBL/GenBank/DDBJ databases">
        <title>Complete genome sequence of Thermococcus profundus strain DT5432.</title>
        <authorList>
            <person name="Oger P.M."/>
        </authorList>
    </citation>
    <scope>NUCLEOTIDE SEQUENCE [LARGE SCALE GENOMIC DNA]</scope>
    <source>
        <strain evidence="7 8">DT 5432</strain>
    </source>
</reference>
<feature type="transmembrane region" description="Helical" evidence="5">
    <location>
        <begin position="37"/>
        <end position="57"/>
    </location>
</feature>